<keyword evidence="3" id="KW-1185">Reference proteome</keyword>
<dbReference type="AlphaFoldDB" id="A0AAP2G4R5"/>
<evidence type="ECO:0000313" key="3">
    <source>
        <dbReference type="Proteomes" id="UP001319104"/>
    </source>
</evidence>
<dbReference type="Proteomes" id="UP001319104">
    <property type="component" value="Unassembled WGS sequence"/>
</dbReference>
<name>A0AAP2G4R5_9BACT</name>
<dbReference type="RefSeq" id="WP_213944613.1">
    <property type="nucleotide sequence ID" value="NZ_JAHCMY010000002.1"/>
</dbReference>
<organism evidence="2 3">
    <name type="scientific">Litoribacter ruber</name>
    <dbReference type="NCBI Taxonomy" id="702568"/>
    <lineage>
        <taxon>Bacteria</taxon>
        <taxon>Pseudomonadati</taxon>
        <taxon>Bacteroidota</taxon>
        <taxon>Cytophagia</taxon>
        <taxon>Cytophagales</taxon>
        <taxon>Cyclobacteriaceae</taxon>
        <taxon>Litoribacter</taxon>
    </lineage>
</organism>
<evidence type="ECO:0000313" key="2">
    <source>
        <dbReference type="EMBL" id="MBS9523733.1"/>
    </source>
</evidence>
<reference evidence="2 3" key="1">
    <citation type="submission" date="2021-05" db="EMBL/GenBank/DDBJ databases">
        <authorList>
            <person name="Zhang Z.D."/>
            <person name="Osman G."/>
        </authorList>
    </citation>
    <scope>NUCLEOTIDE SEQUENCE [LARGE SCALE GENOMIC DNA]</scope>
    <source>
        <strain evidence="2 3">KCTC 32217</strain>
    </source>
</reference>
<proteinExistence type="predicted"/>
<feature type="chain" id="PRO_5042918275" evidence="1">
    <location>
        <begin position="21"/>
        <end position="117"/>
    </location>
</feature>
<keyword evidence="1" id="KW-0732">Signal</keyword>
<comment type="caution">
    <text evidence="2">The sequence shown here is derived from an EMBL/GenBank/DDBJ whole genome shotgun (WGS) entry which is preliminary data.</text>
</comment>
<dbReference type="EMBL" id="JAHCMY010000002">
    <property type="protein sequence ID" value="MBS9523733.1"/>
    <property type="molecule type" value="Genomic_DNA"/>
</dbReference>
<gene>
    <name evidence="2" type="ORF">KI659_06835</name>
</gene>
<accession>A0AAP2G4R5</accession>
<protein>
    <submittedName>
        <fullName evidence="2">Uncharacterized protein</fullName>
    </submittedName>
</protein>
<evidence type="ECO:0000256" key="1">
    <source>
        <dbReference type="SAM" id="SignalP"/>
    </source>
</evidence>
<feature type="signal peptide" evidence="1">
    <location>
        <begin position="1"/>
        <end position="20"/>
    </location>
</feature>
<sequence length="117" mass="13059">MFQKILFSAGLMLVVLPSWGQETLDFDGVELKVFGIVSPEKVDRMPILQPSPEFNSKMEIAALPPDLQAKMPIYNDTQVDVLADYKPSSPPLRVDGSKYELDLPKFEAPATFYPIGK</sequence>